<dbReference type="AlphaFoldDB" id="A0A6A6UE08"/>
<dbReference type="PROSITE" id="PS00107">
    <property type="entry name" value="PROTEIN_KINASE_ATP"/>
    <property type="match status" value="1"/>
</dbReference>
<dbReference type="InterPro" id="IPR011009">
    <property type="entry name" value="Kinase-like_dom_sf"/>
</dbReference>
<evidence type="ECO:0000256" key="1">
    <source>
        <dbReference type="ARBA" id="ARBA00022527"/>
    </source>
</evidence>
<keyword evidence="1" id="KW-0723">Serine/threonine-protein kinase</keyword>
<dbReference type="SMART" id="SM00220">
    <property type="entry name" value="S_TKc"/>
    <property type="match status" value="1"/>
</dbReference>
<dbReference type="Gene3D" id="3.30.200.20">
    <property type="entry name" value="Phosphorylase Kinase, domain 1"/>
    <property type="match status" value="1"/>
</dbReference>
<dbReference type="PROSITE" id="PS50011">
    <property type="entry name" value="PROTEIN_KINASE_DOM"/>
    <property type="match status" value="1"/>
</dbReference>
<dbReference type="GO" id="GO:0005634">
    <property type="term" value="C:nucleus"/>
    <property type="evidence" value="ECO:0007669"/>
    <property type="project" value="TreeGrafter"/>
</dbReference>
<gene>
    <name evidence="8" type="ORF">BT63DRAFT_454038</name>
</gene>
<keyword evidence="9" id="KW-1185">Reference proteome</keyword>
<accession>A0A6A6UE08</accession>
<dbReference type="GO" id="GO:0004674">
    <property type="term" value="F:protein serine/threonine kinase activity"/>
    <property type="evidence" value="ECO:0007669"/>
    <property type="project" value="UniProtKB-KW"/>
</dbReference>
<keyword evidence="3 6" id="KW-0547">Nucleotide-binding</keyword>
<keyword evidence="2" id="KW-0808">Transferase</keyword>
<dbReference type="GO" id="GO:0005524">
    <property type="term" value="F:ATP binding"/>
    <property type="evidence" value="ECO:0007669"/>
    <property type="project" value="UniProtKB-UniRule"/>
</dbReference>
<sequence>MSLQDANDYGDFIDSDDDERAPEFCEIEESAEPIQQYKKGTFYPVYIGEVLHGNYHVIHKLGRGGFSSVWMAHDIANHRDVALKIIVSGNSGDHEYNIHQQIIRDVKDTSSLLLCLNVFHLEGYQCRRHTVLVLPVQGPSFQMCLYKRPIAARMSAAWQLLRTLKKLHDAKIVHGATATPLDDRKLNVKHQYLGRPQKIMLPNTIWKRADLVLPIAETISENLLQDTIYLADFGLSFKTDQPVPDIKGFPPGLYRAPELWHGIKCDYARDIWSYMFIFTHLYLGVRPWLGNGSSTVLANMVKILGPLPQQRMGHYEHPPSGDVSWYCQSRVPDLRLEALDAKIQRLRPEVSEIERSHFLSVIAKGFCYLPENRITAGELLDDESFRALMEHYQL</sequence>
<reference evidence="8" key="1">
    <citation type="journal article" date="2020" name="Stud. Mycol.">
        <title>101 Dothideomycetes genomes: a test case for predicting lifestyles and emergence of pathogens.</title>
        <authorList>
            <person name="Haridas S."/>
            <person name="Albert R."/>
            <person name="Binder M."/>
            <person name="Bloem J."/>
            <person name="Labutti K."/>
            <person name="Salamov A."/>
            <person name="Andreopoulos B."/>
            <person name="Baker S."/>
            <person name="Barry K."/>
            <person name="Bills G."/>
            <person name="Bluhm B."/>
            <person name="Cannon C."/>
            <person name="Castanera R."/>
            <person name="Culley D."/>
            <person name="Daum C."/>
            <person name="Ezra D."/>
            <person name="Gonzalez J."/>
            <person name="Henrissat B."/>
            <person name="Kuo A."/>
            <person name="Liang C."/>
            <person name="Lipzen A."/>
            <person name="Lutzoni F."/>
            <person name="Magnuson J."/>
            <person name="Mondo S."/>
            <person name="Nolan M."/>
            <person name="Ohm R."/>
            <person name="Pangilinan J."/>
            <person name="Park H.-J."/>
            <person name="Ramirez L."/>
            <person name="Alfaro M."/>
            <person name="Sun H."/>
            <person name="Tritt A."/>
            <person name="Yoshinaga Y."/>
            <person name="Zwiers L.-H."/>
            <person name="Turgeon B."/>
            <person name="Goodwin S."/>
            <person name="Spatafora J."/>
            <person name="Crous P."/>
            <person name="Grigoriev I."/>
        </authorList>
    </citation>
    <scope>NUCLEOTIDE SEQUENCE</scope>
    <source>
        <strain evidence="8">CBS 115976</strain>
    </source>
</reference>
<dbReference type="InterPro" id="IPR000719">
    <property type="entry name" value="Prot_kinase_dom"/>
</dbReference>
<protein>
    <submittedName>
        <fullName evidence="8">Kinase domain-containing protein</fullName>
    </submittedName>
</protein>
<evidence type="ECO:0000256" key="5">
    <source>
        <dbReference type="ARBA" id="ARBA00022840"/>
    </source>
</evidence>
<keyword evidence="4 8" id="KW-0418">Kinase</keyword>
<dbReference type="InterPro" id="IPR051175">
    <property type="entry name" value="CLK_kinases"/>
</dbReference>
<keyword evidence="5 6" id="KW-0067">ATP-binding</keyword>
<dbReference type="Gene3D" id="1.10.510.10">
    <property type="entry name" value="Transferase(Phosphotransferase) domain 1"/>
    <property type="match status" value="1"/>
</dbReference>
<dbReference type="SUPFAM" id="SSF56112">
    <property type="entry name" value="Protein kinase-like (PK-like)"/>
    <property type="match status" value="1"/>
</dbReference>
<evidence type="ECO:0000256" key="2">
    <source>
        <dbReference type="ARBA" id="ARBA00022679"/>
    </source>
</evidence>
<evidence type="ECO:0000256" key="4">
    <source>
        <dbReference type="ARBA" id="ARBA00022777"/>
    </source>
</evidence>
<dbReference type="EMBL" id="MU004234">
    <property type="protein sequence ID" value="KAF2669856.1"/>
    <property type="molecule type" value="Genomic_DNA"/>
</dbReference>
<organism evidence="8 9">
    <name type="scientific">Microthyrium microscopicum</name>
    <dbReference type="NCBI Taxonomy" id="703497"/>
    <lineage>
        <taxon>Eukaryota</taxon>
        <taxon>Fungi</taxon>
        <taxon>Dikarya</taxon>
        <taxon>Ascomycota</taxon>
        <taxon>Pezizomycotina</taxon>
        <taxon>Dothideomycetes</taxon>
        <taxon>Dothideomycetes incertae sedis</taxon>
        <taxon>Microthyriales</taxon>
        <taxon>Microthyriaceae</taxon>
        <taxon>Microthyrium</taxon>
    </lineage>
</organism>
<feature type="binding site" evidence="6">
    <location>
        <position position="84"/>
    </location>
    <ligand>
        <name>ATP</name>
        <dbReference type="ChEBI" id="CHEBI:30616"/>
    </ligand>
</feature>
<dbReference type="OrthoDB" id="5979581at2759"/>
<evidence type="ECO:0000256" key="3">
    <source>
        <dbReference type="ARBA" id="ARBA00022741"/>
    </source>
</evidence>
<dbReference type="GO" id="GO:0043484">
    <property type="term" value="P:regulation of RNA splicing"/>
    <property type="evidence" value="ECO:0007669"/>
    <property type="project" value="TreeGrafter"/>
</dbReference>
<name>A0A6A6UE08_9PEZI</name>
<dbReference type="PANTHER" id="PTHR45646">
    <property type="entry name" value="SERINE/THREONINE-PROTEIN KINASE DOA-RELATED"/>
    <property type="match status" value="1"/>
</dbReference>
<evidence type="ECO:0000313" key="9">
    <source>
        <dbReference type="Proteomes" id="UP000799302"/>
    </source>
</evidence>
<evidence type="ECO:0000313" key="8">
    <source>
        <dbReference type="EMBL" id="KAF2669856.1"/>
    </source>
</evidence>
<dbReference type="Proteomes" id="UP000799302">
    <property type="component" value="Unassembled WGS sequence"/>
</dbReference>
<proteinExistence type="predicted"/>
<evidence type="ECO:0000256" key="6">
    <source>
        <dbReference type="PROSITE-ProRule" id="PRU10141"/>
    </source>
</evidence>
<evidence type="ECO:0000259" key="7">
    <source>
        <dbReference type="PROSITE" id="PS50011"/>
    </source>
</evidence>
<feature type="domain" description="Protein kinase" evidence="7">
    <location>
        <begin position="55"/>
        <end position="385"/>
    </location>
</feature>
<dbReference type="InterPro" id="IPR017441">
    <property type="entry name" value="Protein_kinase_ATP_BS"/>
</dbReference>
<dbReference type="PANTHER" id="PTHR45646:SF11">
    <property type="entry name" value="SERINE_THREONINE-PROTEIN KINASE DOA"/>
    <property type="match status" value="1"/>
</dbReference>